<gene>
    <name evidence="3" type="ORF">LTR69_010549</name>
</gene>
<evidence type="ECO:0000313" key="3">
    <source>
        <dbReference type="EMBL" id="KAK5050693.1"/>
    </source>
</evidence>
<evidence type="ECO:0000256" key="1">
    <source>
        <dbReference type="SAM" id="MobiDB-lite"/>
    </source>
</evidence>
<dbReference type="Pfam" id="PF11915">
    <property type="entry name" value="DUF3433"/>
    <property type="match status" value="2"/>
</dbReference>
<protein>
    <recommendedName>
        <fullName evidence="5">Ig-like domain-containing protein</fullName>
    </recommendedName>
</protein>
<feature type="region of interest" description="Disordered" evidence="1">
    <location>
        <begin position="1"/>
        <end position="119"/>
    </location>
</feature>
<dbReference type="Proteomes" id="UP001345691">
    <property type="component" value="Unassembled WGS sequence"/>
</dbReference>
<feature type="transmembrane region" description="Helical" evidence="2">
    <location>
        <begin position="140"/>
        <end position="163"/>
    </location>
</feature>
<proteinExistence type="predicted"/>
<feature type="transmembrane region" description="Helical" evidence="2">
    <location>
        <begin position="615"/>
        <end position="635"/>
    </location>
</feature>
<evidence type="ECO:0000313" key="4">
    <source>
        <dbReference type="Proteomes" id="UP001345691"/>
    </source>
</evidence>
<dbReference type="InterPro" id="IPR021840">
    <property type="entry name" value="DUF3433"/>
</dbReference>
<feature type="transmembrane region" description="Helical" evidence="2">
    <location>
        <begin position="1225"/>
        <end position="1243"/>
    </location>
</feature>
<feature type="transmembrane region" description="Helical" evidence="2">
    <location>
        <begin position="244"/>
        <end position="269"/>
    </location>
</feature>
<sequence length="1333" mass="143403">MAHQTHHWQATSPVKRKPLPPDSRHNYAFANGSLQTDAYPVVPIHGSSSRSPPPDSSNIETGYEACRHQEVPNISPSQRDGIQQSLDTGSGYSRLSPDPARVYDSVPPKKNPSISNDEIPFGDDEQCSVRLWNPIWLHSLVLSAFIILFLALLVGLITLWHFVELENGINTDITNNHYAWTYGPTALLVVIGAAWEQVDFHCRTLAPWSHLRRGLAPARDSLLLDYVSPILPKVLTIAAANHDWAILASAIGVSLLKIVIIFSTGLLVLTPTPMSHSVSNAIVNSKFEGTNYTTGPLVIDTQLMRYYGIQQRGLEYQYGTTGTVAYDTLDFQSIVPNSVVTSTVNGVFPFFNCEIVEPEIVGDNFTWVNDGEDAYGDNGNQLHLTLSLRPTNCPPLSSYYSCQAPNCPDGQYISSYEVWNDPETYSEGKSQPLNDLDPCANLYQLSVTELNFQKVAGHPTNTSAAWNVTMPAAIAIICAPGYTIATVNVTVNTANRTASGGVNATGPLHRVADVLPGYSYYNLTQDLQDQSDGDNLPPQEKAPGIDGFAKLLVVLNGGDAATLLNTTVLKTTAEEAFKGMAVQLADTYLRKADNATTTAKVTYQANRLQIRPESVWGMATGFVLLMVYAAAILVWRVRSVVSGNPNSIGSHANILTASPTLQELLRGAGSDSASQLRGRLGHSMARSCVTNARGHPELCIEIVIPKGSVDTTPADSIDAAWWEPASITGWFMTLAIVLPIAIIVALEILQRHSNANGGLINMPSTSIVGQSLPSLFASAITTCMATLYGAIDSTAVTLAPYQTLAQGSASAKRTLLSTPLGNLPLQSTMKAIRNRQASAAVASTAAIIGGLLTIIASGLYTIENTPFAVAVNISTSDKFVPSFSTSTDGAAGAMLALIEQNNASYPALTYDGLAFPNLDLSMLGVEAAKQLNDPSQQVMLQANILAMRASLNCTLVPMDTMQTTTTTYSDPATGGPWCFGSQIAFNASLPPSCPNFLNGYNQTATNIPFIYSVTLPCGQTSSIFEQVVLNTEGAAVDALQEGPEGSALGAASNPPECPSLAFLSGHFIVNATSAENFTAVTCIQGLEQVATNTTFVISKDVIQVKSKPIVDESSTRWLVTFGSTYWFTSANTFEPFNGQIFDRGPDHFYSQVNYGPDGIPAKQLTGPSNTQRSIDATLRMYRRYMAQLINATMRQSLQDDEAASYSGTLLNINTPRLKQNATSKIVLQVFLGIMLVCGIFVYGRRNMHHILPQCPWSIAGTMSILADSEIIERKIIPSGSGLISDQALAKSFEGYMFSLGWWDTEDETSDSSLGRYGIDIGKADASTTAGLIQ</sequence>
<accession>A0ABR0IWV1</accession>
<evidence type="ECO:0000256" key="2">
    <source>
        <dbReference type="SAM" id="Phobius"/>
    </source>
</evidence>
<comment type="caution">
    <text evidence="3">The sequence shown here is derived from an EMBL/GenBank/DDBJ whole genome shotgun (WGS) entry which is preliminary data.</text>
</comment>
<feature type="transmembrane region" description="Helical" evidence="2">
    <location>
        <begin position="727"/>
        <end position="749"/>
    </location>
</feature>
<reference evidence="3 4" key="1">
    <citation type="submission" date="2023-08" db="EMBL/GenBank/DDBJ databases">
        <title>Black Yeasts Isolated from many extreme environments.</title>
        <authorList>
            <person name="Coleine C."/>
            <person name="Stajich J.E."/>
            <person name="Selbmann L."/>
        </authorList>
    </citation>
    <scope>NUCLEOTIDE SEQUENCE [LARGE SCALE GENOMIC DNA]</scope>
    <source>
        <strain evidence="3 4">CCFEE 6328</strain>
    </source>
</reference>
<keyword evidence="4" id="KW-1185">Reference proteome</keyword>
<dbReference type="PANTHER" id="PTHR37544">
    <property type="entry name" value="SPRAY-RELATED"/>
    <property type="match status" value="1"/>
</dbReference>
<keyword evidence="2" id="KW-0472">Membrane</keyword>
<name>A0ABR0IWV1_9EURO</name>
<feature type="transmembrane region" description="Helical" evidence="2">
    <location>
        <begin position="839"/>
        <end position="862"/>
    </location>
</feature>
<feature type="compositionally biased region" description="Polar residues" evidence="1">
    <location>
        <begin position="72"/>
        <end position="93"/>
    </location>
</feature>
<dbReference type="EMBL" id="JAVRRF010000037">
    <property type="protein sequence ID" value="KAK5050693.1"/>
    <property type="molecule type" value="Genomic_DNA"/>
</dbReference>
<dbReference type="PANTHER" id="PTHR37544:SF3">
    <property type="entry name" value="SPRAY"/>
    <property type="match status" value="1"/>
</dbReference>
<keyword evidence="2" id="KW-0812">Transmembrane</keyword>
<keyword evidence="2" id="KW-1133">Transmembrane helix</keyword>
<evidence type="ECO:0008006" key="5">
    <source>
        <dbReference type="Google" id="ProtNLM"/>
    </source>
</evidence>
<organism evidence="3 4">
    <name type="scientific">Exophiala sideris</name>
    <dbReference type="NCBI Taxonomy" id="1016849"/>
    <lineage>
        <taxon>Eukaryota</taxon>
        <taxon>Fungi</taxon>
        <taxon>Dikarya</taxon>
        <taxon>Ascomycota</taxon>
        <taxon>Pezizomycotina</taxon>
        <taxon>Eurotiomycetes</taxon>
        <taxon>Chaetothyriomycetidae</taxon>
        <taxon>Chaetothyriales</taxon>
        <taxon>Herpotrichiellaceae</taxon>
        <taxon>Exophiala</taxon>
    </lineage>
</organism>